<evidence type="ECO:0000313" key="6">
    <source>
        <dbReference type="Proteomes" id="UP000320857"/>
    </source>
</evidence>
<keyword evidence="6" id="KW-1185">Reference proteome</keyword>
<name>A0A5P0YZT6_9ACTN</name>
<evidence type="ECO:0000313" key="3">
    <source>
        <dbReference type="EMBL" id="MBB1253856.1"/>
    </source>
</evidence>
<dbReference type="InterPro" id="IPR029447">
    <property type="entry name" value="DUF4439"/>
</dbReference>
<evidence type="ECO:0000259" key="2">
    <source>
        <dbReference type="Pfam" id="PF14530"/>
    </source>
</evidence>
<evidence type="ECO:0000313" key="5">
    <source>
        <dbReference type="EMBL" id="MQS05347.1"/>
    </source>
</evidence>
<reference evidence="3" key="3">
    <citation type="journal article" name="Syst. Appl. Microbiol.">
        <title>Streptomyces alkaliterrae sp. nov., isolated from an alkaline soil, and emended descriptions of Streptomyces alkaliphilus, Streptomyces calidiresistens and Streptomyces durbertensis.</title>
        <authorList>
            <person name="Swiecimska M."/>
            <person name="Golinska P."/>
            <person name="Nouioui I."/>
            <person name="Wypij M."/>
            <person name="Rai M."/>
            <person name="Sangal V."/>
            <person name="Goodfellow M."/>
        </authorList>
    </citation>
    <scope>NUCLEOTIDE SEQUENCE</scope>
    <source>
        <strain evidence="3">OF3</strain>
        <strain evidence="4">OF8</strain>
    </source>
</reference>
<dbReference type="InterPro" id="IPR012347">
    <property type="entry name" value="Ferritin-like"/>
</dbReference>
<dbReference type="Proteomes" id="UP000525686">
    <property type="component" value="Unassembled WGS sequence"/>
</dbReference>
<dbReference type="AlphaFoldDB" id="A0A5P0YZT6"/>
<feature type="region of interest" description="Disordered" evidence="1">
    <location>
        <begin position="1"/>
        <end position="25"/>
    </location>
</feature>
<evidence type="ECO:0000313" key="4">
    <source>
        <dbReference type="EMBL" id="MBB1258495.1"/>
    </source>
</evidence>
<organism evidence="5 6">
    <name type="scientific">Streptomyces alkaliterrae</name>
    <dbReference type="NCBI Taxonomy" id="2213162"/>
    <lineage>
        <taxon>Bacteria</taxon>
        <taxon>Bacillati</taxon>
        <taxon>Actinomycetota</taxon>
        <taxon>Actinomycetes</taxon>
        <taxon>Kitasatosporales</taxon>
        <taxon>Streptomycetaceae</taxon>
        <taxon>Streptomyces</taxon>
    </lineage>
</organism>
<protein>
    <submittedName>
        <fullName evidence="5">DUF4439 domain-containing protein</fullName>
    </submittedName>
</protein>
<gene>
    <name evidence="5" type="ORF">FNX44_026645</name>
    <name evidence="3" type="ORF">H3146_10845</name>
    <name evidence="4" type="ORF">H3147_06565</name>
</gene>
<dbReference type="Gene3D" id="1.20.1260.10">
    <property type="match status" value="1"/>
</dbReference>
<dbReference type="CDD" id="cd00657">
    <property type="entry name" value="Ferritin_like"/>
    <property type="match status" value="1"/>
</dbReference>
<dbReference type="Proteomes" id="UP000517765">
    <property type="component" value="Unassembled WGS sequence"/>
</dbReference>
<evidence type="ECO:0000313" key="8">
    <source>
        <dbReference type="Proteomes" id="UP000525686"/>
    </source>
</evidence>
<comment type="caution">
    <text evidence="5">The sequence shown here is derived from an EMBL/GenBank/DDBJ whole genome shotgun (WGS) entry which is preliminary data.</text>
</comment>
<dbReference type="EMBL" id="JABJXA010000025">
    <property type="protein sequence ID" value="MBB1258495.1"/>
    <property type="molecule type" value="Genomic_DNA"/>
</dbReference>
<reference evidence="5 6" key="1">
    <citation type="submission" date="2019-10" db="EMBL/GenBank/DDBJ databases">
        <title>Streptomyces sp. nov., a novel actinobacterium isolated from alkaline environment.</title>
        <authorList>
            <person name="Golinska P."/>
        </authorList>
    </citation>
    <scope>NUCLEOTIDE SEQUENCE [LARGE SCALE GENOMIC DNA]</scope>
    <source>
        <strain evidence="5 6">OF1</strain>
    </source>
</reference>
<dbReference type="InterPro" id="IPR009078">
    <property type="entry name" value="Ferritin-like_SF"/>
</dbReference>
<accession>A0A5P0YZT6</accession>
<dbReference type="Proteomes" id="UP000320857">
    <property type="component" value="Unassembled WGS sequence"/>
</dbReference>
<dbReference type="EMBL" id="VJYK02000531">
    <property type="protein sequence ID" value="MQS05347.1"/>
    <property type="molecule type" value="Genomic_DNA"/>
</dbReference>
<feature type="domain" description="DUF4439" evidence="2">
    <location>
        <begin position="26"/>
        <end position="156"/>
    </location>
</feature>
<dbReference type="EMBL" id="JABJWZ010000074">
    <property type="protein sequence ID" value="MBB1253856.1"/>
    <property type="molecule type" value="Genomic_DNA"/>
</dbReference>
<dbReference type="RefSeq" id="WP_153507763.1">
    <property type="nucleotide sequence ID" value="NZ_JABJWZ010000074.1"/>
</dbReference>
<evidence type="ECO:0000256" key="1">
    <source>
        <dbReference type="SAM" id="MobiDB-lite"/>
    </source>
</evidence>
<proteinExistence type="predicted"/>
<sequence length="163" mass="17232">MVRSALHTTPAARTGPDDETHPASSALAAALAAEHAAVYGYGVVGGRVGEERRREAREAYDAHRARRDQLVRAIRAAGGEPPPALAGYALPFDVVDAATARRLAAEIEDRIAGAYADLVRATEGRRRREAAAALREAAVRATRWRGGGVAFPGLAERGGSQNR</sequence>
<evidence type="ECO:0000313" key="7">
    <source>
        <dbReference type="Proteomes" id="UP000517765"/>
    </source>
</evidence>
<dbReference type="SUPFAM" id="SSF47240">
    <property type="entry name" value="Ferritin-like"/>
    <property type="match status" value="1"/>
</dbReference>
<reference evidence="7 8" key="2">
    <citation type="submission" date="2020-05" db="EMBL/GenBank/DDBJ databases">
        <title>Classification of alakaliphilic streptomycetes isolated from an alkaline soil next to Lonar Crater, India and a proposal for the recognition of Streptomyces alkaliterrae sp. nov.</title>
        <authorList>
            <person name="Golinska P."/>
        </authorList>
    </citation>
    <scope>NUCLEOTIDE SEQUENCE [LARGE SCALE GENOMIC DNA]</scope>
    <source>
        <strain evidence="8">OF3</strain>
        <strain evidence="7">OF8</strain>
    </source>
</reference>
<dbReference type="Pfam" id="PF14530">
    <property type="entry name" value="DUF4439"/>
    <property type="match status" value="1"/>
</dbReference>